<dbReference type="Gene3D" id="3.10.450.50">
    <property type="match status" value="1"/>
</dbReference>
<dbReference type="InterPro" id="IPR027843">
    <property type="entry name" value="DUF4440"/>
</dbReference>
<dbReference type="Pfam" id="PF14534">
    <property type="entry name" value="DUF4440"/>
    <property type="match status" value="1"/>
</dbReference>
<dbReference type="InterPro" id="IPR011944">
    <property type="entry name" value="Steroid_delta5-4_isomerase"/>
</dbReference>
<proteinExistence type="predicted"/>
<sequence length="149" mass="16216">MRADIAGVISNLETAWKNADGNAWAAQFTDDADFMVWFGYRLHGADAIGYGHQDLWDGFYAGTVFDLEIVAVRQIADDIAIAHLDGWVYPAEETRPETPAVSKPIVVLAKQENSWKIEAFQNTPGFGPQCFGNDLSNAVARGGCVPPGQ</sequence>
<evidence type="ECO:0000313" key="3">
    <source>
        <dbReference type="Proteomes" id="UP001596116"/>
    </source>
</evidence>
<gene>
    <name evidence="2" type="ORF">ACFMB1_14915</name>
</gene>
<comment type="caution">
    <text evidence="2">The sequence shown here is derived from an EMBL/GenBank/DDBJ whole genome shotgun (WGS) entry which is preliminary data.</text>
</comment>
<dbReference type="Proteomes" id="UP001596116">
    <property type="component" value="Unassembled WGS sequence"/>
</dbReference>
<keyword evidence="3" id="KW-1185">Reference proteome</keyword>
<dbReference type="SUPFAM" id="SSF54427">
    <property type="entry name" value="NTF2-like"/>
    <property type="match status" value="1"/>
</dbReference>
<organism evidence="2 3">
    <name type="scientific">Hyphococcus aureus</name>
    <dbReference type="NCBI Taxonomy" id="2666033"/>
    <lineage>
        <taxon>Bacteria</taxon>
        <taxon>Pseudomonadati</taxon>
        <taxon>Pseudomonadota</taxon>
        <taxon>Alphaproteobacteria</taxon>
        <taxon>Parvularculales</taxon>
        <taxon>Parvularculaceae</taxon>
        <taxon>Hyphococcus</taxon>
    </lineage>
</organism>
<protein>
    <submittedName>
        <fullName evidence="2">SgcJ/EcaC family oxidoreductase</fullName>
    </submittedName>
</protein>
<feature type="domain" description="DUF4440" evidence="1">
    <location>
        <begin position="5"/>
        <end position="117"/>
    </location>
</feature>
<evidence type="ECO:0000259" key="1">
    <source>
        <dbReference type="Pfam" id="PF14534"/>
    </source>
</evidence>
<dbReference type="EMBL" id="JBHPON010000002">
    <property type="protein sequence ID" value="MFC6036848.1"/>
    <property type="molecule type" value="Genomic_DNA"/>
</dbReference>
<dbReference type="InterPro" id="IPR032710">
    <property type="entry name" value="NTF2-like_dom_sf"/>
</dbReference>
<dbReference type="NCBIfam" id="TIGR02246">
    <property type="entry name" value="SgcJ/EcaC family oxidoreductase"/>
    <property type="match status" value="1"/>
</dbReference>
<accession>A0ABW1L1F4</accession>
<dbReference type="RefSeq" id="WP_379881905.1">
    <property type="nucleotide sequence ID" value="NZ_JBHPON010000002.1"/>
</dbReference>
<reference evidence="2 3" key="1">
    <citation type="submission" date="2024-09" db="EMBL/GenBank/DDBJ databases">
        <authorList>
            <person name="Zhang Z.-H."/>
        </authorList>
    </citation>
    <scope>NUCLEOTIDE SEQUENCE [LARGE SCALE GENOMIC DNA]</scope>
    <source>
        <strain evidence="2 3">HHTR114</strain>
    </source>
</reference>
<evidence type="ECO:0000313" key="2">
    <source>
        <dbReference type="EMBL" id="MFC6036848.1"/>
    </source>
</evidence>
<name>A0ABW1L1F4_9PROT</name>